<comment type="function">
    <text evidence="19">Key enzyme involved in DNA replication and DNA repair. Involved in Okazaki fragments processing by cleaving long flaps that escape FEN1: flaps that are longer than 27 nucleotides are coated by replication protein A complex (RPA), leading to recruit DNA2 which cleaves the flap until it is too short to bind RPA and becomes a substrate for FEN1. Also involved in 5'-end resection of DNA during double-strand break (DSB) repair by mediating the cleavage of 5'-ssDNA.</text>
</comment>
<evidence type="ECO:0000256" key="10">
    <source>
        <dbReference type="ARBA" id="ARBA00022806"/>
    </source>
</evidence>
<dbReference type="GO" id="GO:0046872">
    <property type="term" value="F:metal ion binding"/>
    <property type="evidence" value="ECO:0007669"/>
    <property type="project" value="UniProtKB-UniRule"/>
</dbReference>
<dbReference type="RefSeq" id="XP_011198851.2">
    <property type="nucleotide sequence ID" value="XM_011200549.4"/>
</dbReference>
<evidence type="ECO:0000256" key="15">
    <source>
        <dbReference type="ARBA" id="ARBA00023204"/>
    </source>
</evidence>
<keyword evidence="5 19" id="KW-0540">Nuclease</keyword>
<dbReference type="PANTHER" id="PTHR10887">
    <property type="entry name" value="DNA2/NAM7 HELICASE FAMILY"/>
    <property type="match status" value="1"/>
</dbReference>
<dbReference type="InterPro" id="IPR026851">
    <property type="entry name" value="Dna2/JHS1_DEXXQ-box"/>
</dbReference>
<dbReference type="InterPro" id="IPR014808">
    <property type="entry name" value="DNA_replication_fac_Dna2_N"/>
</dbReference>
<dbReference type="GO" id="GO:0005634">
    <property type="term" value="C:nucleus"/>
    <property type="evidence" value="ECO:0007669"/>
    <property type="project" value="UniProtKB-SubCell"/>
</dbReference>
<dbReference type="CDD" id="cd18808">
    <property type="entry name" value="SF1_C_Upf1"/>
    <property type="match status" value="1"/>
</dbReference>
<dbReference type="InterPro" id="IPR045055">
    <property type="entry name" value="DNA2/NAM7-like"/>
</dbReference>
<dbReference type="Pfam" id="PF08696">
    <property type="entry name" value="Dna2"/>
    <property type="match status" value="1"/>
</dbReference>
<dbReference type="Pfam" id="PF13086">
    <property type="entry name" value="AAA_11"/>
    <property type="match status" value="2"/>
</dbReference>
<dbReference type="KEGG" id="bdr:105222969"/>
<evidence type="ECO:0000313" key="23">
    <source>
        <dbReference type="Proteomes" id="UP001652620"/>
    </source>
</evidence>
<dbReference type="Pfam" id="PF13087">
    <property type="entry name" value="AAA_12"/>
    <property type="match status" value="1"/>
</dbReference>
<comment type="subcellular location">
    <subcellularLocation>
        <location evidence="19">Nucleus</location>
    </subcellularLocation>
    <subcellularLocation>
        <location evidence="19">Chromosome</location>
    </subcellularLocation>
</comment>
<dbReference type="GO" id="GO:0005694">
    <property type="term" value="C:chromosome"/>
    <property type="evidence" value="ECO:0007669"/>
    <property type="project" value="UniProtKB-SubCell"/>
</dbReference>
<comment type="catalytic activity">
    <reaction evidence="18 19">
        <text>ATP + H2O = ADP + phosphate + H(+)</text>
        <dbReference type="Rhea" id="RHEA:13065"/>
        <dbReference type="ChEBI" id="CHEBI:15377"/>
        <dbReference type="ChEBI" id="CHEBI:15378"/>
        <dbReference type="ChEBI" id="CHEBI:30616"/>
        <dbReference type="ChEBI" id="CHEBI:43474"/>
        <dbReference type="ChEBI" id="CHEBI:456216"/>
        <dbReference type="EC" id="3.6.4.12"/>
    </reaction>
</comment>
<dbReference type="InterPro" id="IPR011604">
    <property type="entry name" value="PDDEXK-like_dom_sf"/>
</dbReference>
<dbReference type="CDD" id="cd18041">
    <property type="entry name" value="DEXXQc_DNA2"/>
    <property type="match status" value="1"/>
</dbReference>
<evidence type="ECO:0000259" key="20">
    <source>
        <dbReference type="Pfam" id="PF08696"/>
    </source>
</evidence>
<keyword evidence="6 19" id="KW-0479">Metal-binding</keyword>
<evidence type="ECO:0000256" key="14">
    <source>
        <dbReference type="ARBA" id="ARBA00023125"/>
    </source>
</evidence>
<evidence type="ECO:0000256" key="7">
    <source>
        <dbReference type="ARBA" id="ARBA00022741"/>
    </source>
</evidence>
<evidence type="ECO:0000256" key="2">
    <source>
        <dbReference type="ARBA" id="ARBA00007913"/>
    </source>
</evidence>
<keyword evidence="16 19" id="KW-0539">Nucleus</keyword>
<accession>A0A6I9UNJ9</accession>
<keyword evidence="7 19" id="KW-0547">Nucleotide-binding</keyword>
<organism evidence="23 24">
    <name type="scientific">Bactrocera dorsalis</name>
    <name type="common">Oriental fruit fly</name>
    <name type="synonym">Dacus dorsalis</name>
    <dbReference type="NCBI Taxonomy" id="27457"/>
    <lineage>
        <taxon>Eukaryota</taxon>
        <taxon>Metazoa</taxon>
        <taxon>Ecdysozoa</taxon>
        <taxon>Arthropoda</taxon>
        <taxon>Hexapoda</taxon>
        <taxon>Insecta</taxon>
        <taxon>Pterygota</taxon>
        <taxon>Neoptera</taxon>
        <taxon>Endopterygota</taxon>
        <taxon>Diptera</taxon>
        <taxon>Brachycera</taxon>
        <taxon>Muscomorpha</taxon>
        <taxon>Tephritoidea</taxon>
        <taxon>Tephritidae</taxon>
        <taxon>Bactrocera</taxon>
        <taxon>Bactrocera</taxon>
    </lineage>
</organism>
<dbReference type="EC" id="3.6.4.12" evidence="19"/>
<dbReference type="InterPro" id="IPR027417">
    <property type="entry name" value="P-loop_NTPase"/>
</dbReference>
<dbReference type="InterPro" id="IPR041677">
    <property type="entry name" value="DNA2/NAM7_AAA_11"/>
</dbReference>
<keyword evidence="17 19" id="KW-0511">Multifunctional enzyme</keyword>
<dbReference type="Gene3D" id="3.90.320.10">
    <property type="match status" value="1"/>
</dbReference>
<dbReference type="InterPro" id="IPR047187">
    <property type="entry name" value="SF1_C_Upf1"/>
</dbReference>
<sequence>MSTLKRVTSPMKQQNETPTKKLRIGKNEEKPLHIDGYSCTELENFFDGDDDFEAIINSKSLSVLQDKSLDLSKWQRCIVLEVERERSTFDLVLQVRLANCDQMEDFEKENNTSLSKCRLQQQWSHTIVKRDDIISLICLWDEKLMCYKVNNEHGFCVTNPDTLISSTSVVGSLFCRRKAVLQERFKGIDANSKIMVVGSMVHEMLQLVLQKNLRNAEDIESTARELLHSKETAYELYANLMSRDELEFELQKFIPNVISFVEQYIKGIPPNVHLKDTFQGTIEHIQDIEENVWVPQLGLKGKVDVSVRIKQRKHEKTTNAIPLELKTGRATFSMEHKGQVMLYQMMLTAIGRETNSSLLLYLREGIMRELRGTRNEQRDLIMLRNDLAHYLSYLSEKPATNTSLVATEEQDKFLQPLKLPEPISHHSACGNCEYATVCCTFAKTDPELHLRKGHPLLTVMQNVTDHLRTDDYKYFIHWCRLLALEEKEMKKANNLRTLWTSTPEQRKKNGLAIVDVQLKNVTCEGTHYLNNFMIEATGDYKDADLLLSGFSIGEYVIISTRKRLAVAAGSIVNMTSTEITVSLERDLKKNYANVAFIIDKHESQSGNAFNFTNVSLLLDNNERAKTLRDIIVQRVQPTYRKVLPKIVATAGANILKQLNSVQRSAVLKALTVERYMLIKGLPGTGKTQTLVAIVRLLHLMNKSVLITSHTHSAVDNLLVRLKAHKLPMLRLGSGARINDELQEFAEHTVLKDCASVEDLTQKYNSYNIVGVTCLGSAHPLFLHKKFDYCIVDEATQVMQPTTLRPLFFCDKFILVGDPEQLPPLIRSKEARQLGADESLFERLDTKTATAVLTLQYRMNKSITRLANELTYKGALQCASKEVELDTLQVNLSKDNEAAKWLQRALQTHIDQAVYLLDTKDCTERLNAFNSGEKSTALECASTPTTNEQHNKSTKRISKYTNYCEAAIIMHIVEKLLLAGYAPARIGVIAPYRAQVELLLNLTAQFELHHNTGTSKLSFTSVEVNTVDQYQGRDKDIILFSGTRTGAVDANERAREAEILEDKRRLTVAITRAKRKLLLVGDAACLSKYTPFQLLLEHIPSYCKLQLEDGKLGFEWQALLSNISSVIKT</sequence>
<dbReference type="SUPFAM" id="SSF52540">
    <property type="entry name" value="P-loop containing nucleoside triphosphate hydrolases"/>
    <property type="match status" value="1"/>
</dbReference>
<evidence type="ECO:0000256" key="19">
    <source>
        <dbReference type="RuleBase" id="RU367041"/>
    </source>
</evidence>
<dbReference type="GeneID" id="105222969"/>
<dbReference type="GO" id="GO:0003677">
    <property type="term" value="F:DNA binding"/>
    <property type="evidence" value="ECO:0007669"/>
    <property type="project" value="UniProtKB-UniRule"/>
</dbReference>
<evidence type="ECO:0000256" key="13">
    <source>
        <dbReference type="ARBA" id="ARBA00023014"/>
    </source>
</evidence>
<dbReference type="GO" id="GO:0005524">
    <property type="term" value="F:ATP binding"/>
    <property type="evidence" value="ECO:0007669"/>
    <property type="project" value="UniProtKB-UniRule"/>
</dbReference>
<keyword evidence="3 19" id="KW-0004">4Fe-4S</keyword>
<gene>
    <name evidence="24" type="primary">LOC105222969</name>
</gene>
<keyword evidence="12 19" id="KW-0408">Iron</keyword>
<reference evidence="24" key="1">
    <citation type="submission" date="2025-08" db="UniProtKB">
        <authorList>
            <consortium name="RefSeq"/>
        </authorList>
    </citation>
    <scope>IDENTIFICATION</scope>
    <source>
        <tissue evidence="24">Adult</tissue>
    </source>
</reference>
<keyword evidence="19" id="KW-0158">Chromosome</keyword>
<dbReference type="GO" id="GO:0005737">
    <property type="term" value="C:cytoplasm"/>
    <property type="evidence" value="ECO:0007669"/>
    <property type="project" value="TreeGrafter"/>
</dbReference>
<feature type="domain" description="DNA2/NAM7 helicase helicase" evidence="21">
    <location>
        <begin position="764"/>
        <end position="828"/>
    </location>
</feature>
<comment type="cofactor">
    <cofactor evidence="1">
        <name>[4Fe-4S] cluster</name>
        <dbReference type="ChEBI" id="CHEBI:49883"/>
    </cofactor>
</comment>
<comment type="similarity">
    <text evidence="2 19">Belongs to the DNA2/NAM7 helicase family.</text>
</comment>
<evidence type="ECO:0000256" key="6">
    <source>
        <dbReference type="ARBA" id="ARBA00022723"/>
    </source>
</evidence>
<evidence type="ECO:0000256" key="16">
    <source>
        <dbReference type="ARBA" id="ARBA00023242"/>
    </source>
</evidence>
<dbReference type="InterPro" id="IPR041679">
    <property type="entry name" value="DNA2/NAM7-like_C"/>
</dbReference>
<keyword evidence="10 19" id="KW-0347">Helicase</keyword>
<keyword evidence="13 19" id="KW-0411">Iron-sulfur</keyword>
<evidence type="ECO:0000256" key="1">
    <source>
        <dbReference type="ARBA" id="ARBA00001966"/>
    </source>
</evidence>
<keyword evidence="14 19" id="KW-0238">DNA-binding</keyword>
<dbReference type="EC" id="3.1.-.-" evidence="19"/>
<name>A0A6I9UNJ9_BACDO</name>
<keyword evidence="9 19" id="KW-0378">Hydrolase</keyword>
<evidence type="ECO:0000256" key="8">
    <source>
        <dbReference type="ARBA" id="ARBA00022763"/>
    </source>
</evidence>
<protein>
    <recommendedName>
        <fullName evidence="19">DNA replication ATP-dependent helicase/nuclease</fullName>
        <ecNumber evidence="19">3.1.-.-</ecNumber>
        <ecNumber evidence="19">3.6.4.12</ecNumber>
    </recommendedName>
</protein>
<feature type="domain" description="DNA2/NAM7 helicase helicase" evidence="21">
    <location>
        <begin position="657"/>
        <end position="753"/>
    </location>
</feature>
<dbReference type="Gene3D" id="3.40.50.300">
    <property type="entry name" value="P-loop containing nucleotide triphosphate hydrolases"/>
    <property type="match status" value="2"/>
</dbReference>
<dbReference type="CDD" id="cd22318">
    <property type="entry name" value="DNA2_N-like"/>
    <property type="match status" value="1"/>
</dbReference>
<dbReference type="GO" id="GO:0051539">
    <property type="term" value="F:4 iron, 4 sulfur cluster binding"/>
    <property type="evidence" value="ECO:0007669"/>
    <property type="project" value="UniProtKB-UniRule"/>
</dbReference>
<keyword evidence="4 19" id="KW-0235">DNA replication</keyword>
<evidence type="ECO:0000313" key="24">
    <source>
        <dbReference type="RefSeq" id="XP_011198851.2"/>
    </source>
</evidence>
<dbReference type="GO" id="GO:0071932">
    <property type="term" value="P:replication fork reversal"/>
    <property type="evidence" value="ECO:0007669"/>
    <property type="project" value="TreeGrafter"/>
</dbReference>
<evidence type="ECO:0000256" key="4">
    <source>
        <dbReference type="ARBA" id="ARBA00022705"/>
    </source>
</evidence>
<feature type="domain" description="DNA replication factor Dna2 N-terminal" evidence="20">
    <location>
        <begin position="109"/>
        <end position="308"/>
    </location>
</feature>
<proteinExistence type="inferred from homology"/>
<dbReference type="PANTHER" id="PTHR10887:SF433">
    <property type="entry name" value="DNA REPLICATION ATP-DEPENDENT HELICASE_NUCLEASE DNA2"/>
    <property type="match status" value="1"/>
</dbReference>
<dbReference type="GO" id="GO:0006281">
    <property type="term" value="P:DNA repair"/>
    <property type="evidence" value="ECO:0007669"/>
    <property type="project" value="UniProtKB-KW"/>
</dbReference>
<dbReference type="GO" id="GO:0017116">
    <property type="term" value="F:single-stranded DNA helicase activity"/>
    <property type="evidence" value="ECO:0007669"/>
    <property type="project" value="UniProtKB-UniRule"/>
</dbReference>
<dbReference type="OrthoDB" id="306218at2759"/>
<dbReference type="AlphaFoldDB" id="A0A6I9UNJ9"/>
<dbReference type="Proteomes" id="UP001652620">
    <property type="component" value="Chromosome 4"/>
</dbReference>
<keyword evidence="23" id="KW-1185">Reference proteome</keyword>
<evidence type="ECO:0000259" key="21">
    <source>
        <dbReference type="Pfam" id="PF13086"/>
    </source>
</evidence>
<evidence type="ECO:0000256" key="17">
    <source>
        <dbReference type="ARBA" id="ARBA00023268"/>
    </source>
</evidence>
<evidence type="ECO:0000256" key="9">
    <source>
        <dbReference type="ARBA" id="ARBA00022801"/>
    </source>
</evidence>
<evidence type="ECO:0000256" key="12">
    <source>
        <dbReference type="ARBA" id="ARBA00023004"/>
    </source>
</evidence>
<evidence type="ECO:0000259" key="22">
    <source>
        <dbReference type="Pfam" id="PF13087"/>
    </source>
</evidence>
<dbReference type="FunCoup" id="A0A6I9UNJ9">
    <property type="interactions" value="1156"/>
</dbReference>
<evidence type="ECO:0000256" key="18">
    <source>
        <dbReference type="ARBA" id="ARBA00047995"/>
    </source>
</evidence>
<keyword evidence="11 19" id="KW-0067">ATP-binding</keyword>
<dbReference type="InParanoid" id="A0A6I9UNJ9"/>
<evidence type="ECO:0000256" key="11">
    <source>
        <dbReference type="ARBA" id="ARBA00022840"/>
    </source>
</evidence>
<dbReference type="GO" id="GO:0017108">
    <property type="term" value="F:5'-flap endonuclease activity"/>
    <property type="evidence" value="ECO:0007669"/>
    <property type="project" value="UniProtKB-UniRule"/>
</dbReference>
<keyword evidence="15 19" id="KW-0234">DNA repair</keyword>
<feature type="domain" description="DNA2/NAM7 helicase-like C-terminal" evidence="22">
    <location>
        <begin position="836"/>
        <end position="1082"/>
    </location>
</feature>
<keyword evidence="8 19" id="KW-0227">DNA damage</keyword>
<dbReference type="GO" id="GO:0033567">
    <property type="term" value="P:DNA replication, Okazaki fragment processing"/>
    <property type="evidence" value="ECO:0007669"/>
    <property type="project" value="UniProtKB-UniRule"/>
</dbReference>
<evidence type="ECO:0000256" key="3">
    <source>
        <dbReference type="ARBA" id="ARBA00022485"/>
    </source>
</evidence>
<evidence type="ECO:0000256" key="5">
    <source>
        <dbReference type="ARBA" id="ARBA00022722"/>
    </source>
</evidence>